<sequence>MARDDRRADEQAKVPELAWLRRVVTGLALAMGLGIVALVAILWLRLSQPPLPDLPAEIALPAGARAVAVTFARDWTVVVTEAGEVLVYDRAGRLKDRTAVD</sequence>
<comment type="caution">
    <text evidence="2">The sequence shown here is derived from an EMBL/GenBank/DDBJ whole genome shotgun (WGS) entry which is preliminary data.</text>
</comment>
<dbReference type="STRING" id="690417.IC63_09875"/>
<dbReference type="AlphaFoldDB" id="A0A099F8Y2"/>
<dbReference type="Proteomes" id="UP000029917">
    <property type="component" value="Unassembled WGS sequence"/>
</dbReference>
<feature type="transmembrane region" description="Helical" evidence="1">
    <location>
        <begin position="23"/>
        <end position="44"/>
    </location>
</feature>
<reference evidence="2 3" key="2">
    <citation type="submission" date="2014-10" db="EMBL/GenBank/DDBJ databases">
        <title>Paracoccus sanguinis sp. nov., isolated from clinical specimens of New York State patients.</title>
        <authorList>
            <person name="Mingle L.A."/>
            <person name="Cole J.A."/>
            <person name="Lapierre P."/>
            <person name="Musser K.A."/>
        </authorList>
    </citation>
    <scope>NUCLEOTIDE SEQUENCE [LARGE SCALE GENOMIC DNA]</scope>
    <source>
        <strain evidence="2 3">HAMBI 3106</strain>
    </source>
</reference>
<keyword evidence="1" id="KW-0812">Transmembrane</keyword>
<evidence type="ECO:0000313" key="2">
    <source>
        <dbReference type="EMBL" id="KGJ06979.1"/>
    </source>
</evidence>
<evidence type="ECO:0000313" key="3">
    <source>
        <dbReference type="Proteomes" id="UP000029917"/>
    </source>
</evidence>
<evidence type="ECO:0000256" key="1">
    <source>
        <dbReference type="SAM" id="Phobius"/>
    </source>
</evidence>
<keyword evidence="1" id="KW-1133">Transmembrane helix</keyword>
<name>A0A099F8Y2_9RHOB</name>
<dbReference type="RefSeq" id="WP_036719550.1">
    <property type="nucleotide sequence ID" value="NZ_JRKS01000028.1"/>
</dbReference>
<keyword evidence="3" id="KW-1185">Reference proteome</keyword>
<protein>
    <submittedName>
        <fullName evidence="2">Uncharacterized protein</fullName>
    </submittedName>
</protein>
<dbReference type="InterPro" id="IPR045519">
    <property type="entry name" value="DUF6476"/>
</dbReference>
<dbReference type="EMBL" id="JRKS01000028">
    <property type="protein sequence ID" value="KGJ06979.1"/>
    <property type="molecule type" value="Genomic_DNA"/>
</dbReference>
<accession>A0A099F8Y2</accession>
<dbReference type="Pfam" id="PF20082">
    <property type="entry name" value="DUF6476"/>
    <property type="match status" value="1"/>
</dbReference>
<organism evidence="2 3">
    <name type="scientific">Paracoccus sphaerophysae</name>
    <dbReference type="NCBI Taxonomy" id="690417"/>
    <lineage>
        <taxon>Bacteria</taxon>
        <taxon>Pseudomonadati</taxon>
        <taxon>Pseudomonadota</taxon>
        <taxon>Alphaproteobacteria</taxon>
        <taxon>Rhodobacterales</taxon>
        <taxon>Paracoccaceae</taxon>
        <taxon>Paracoccus</taxon>
    </lineage>
</organism>
<dbReference type="OrthoDB" id="7872651at2"/>
<gene>
    <name evidence="2" type="ORF">IC63_09875</name>
</gene>
<proteinExistence type="predicted"/>
<reference evidence="2 3" key="1">
    <citation type="submission" date="2014-09" db="EMBL/GenBank/DDBJ databases">
        <authorList>
            <person name="McGinnis J.M."/>
            <person name="Wolfgang W.J."/>
        </authorList>
    </citation>
    <scope>NUCLEOTIDE SEQUENCE [LARGE SCALE GENOMIC DNA]</scope>
    <source>
        <strain evidence="2 3">HAMBI 3106</strain>
    </source>
</reference>
<keyword evidence="1" id="KW-0472">Membrane</keyword>